<feature type="transmembrane region" description="Helical" evidence="1">
    <location>
        <begin position="34"/>
        <end position="59"/>
    </location>
</feature>
<feature type="transmembrane region" description="Helical" evidence="1">
    <location>
        <begin position="79"/>
        <end position="97"/>
    </location>
</feature>
<evidence type="ECO:0000313" key="3">
    <source>
        <dbReference type="Proteomes" id="UP000027327"/>
    </source>
</evidence>
<keyword evidence="1" id="KW-1133">Transmembrane helix</keyword>
<gene>
    <name evidence="2" type="ORF">J596_2730</name>
</gene>
<evidence type="ECO:0008006" key="4">
    <source>
        <dbReference type="Google" id="ProtNLM"/>
    </source>
</evidence>
<proteinExistence type="predicted"/>
<organism evidence="2 3">
    <name type="scientific">Acinetobacter baumannii 21072</name>
    <dbReference type="NCBI Taxonomy" id="1310697"/>
    <lineage>
        <taxon>Bacteria</taxon>
        <taxon>Pseudomonadati</taxon>
        <taxon>Pseudomonadota</taxon>
        <taxon>Gammaproteobacteria</taxon>
        <taxon>Moraxellales</taxon>
        <taxon>Moraxellaceae</taxon>
        <taxon>Acinetobacter</taxon>
        <taxon>Acinetobacter calcoaceticus/baumannii complex</taxon>
    </lineage>
</organism>
<dbReference type="PATRIC" id="fig|1310697.3.peg.2621"/>
<evidence type="ECO:0000256" key="1">
    <source>
        <dbReference type="SAM" id="Phobius"/>
    </source>
</evidence>
<keyword evidence="1" id="KW-0472">Membrane</keyword>
<protein>
    <recommendedName>
        <fullName evidence="4">Phage abortive infection protein</fullName>
    </recommendedName>
</protein>
<dbReference type="EMBL" id="JMOD01000053">
    <property type="protein sequence ID" value="KCY17624.1"/>
    <property type="molecule type" value="Genomic_DNA"/>
</dbReference>
<dbReference type="Proteomes" id="UP000027327">
    <property type="component" value="Unassembled WGS sequence"/>
</dbReference>
<keyword evidence="1" id="KW-0812">Transmembrane</keyword>
<dbReference type="AlphaFoldDB" id="A0A062I8V2"/>
<accession>A0A062I8V2</accession>
<dbReference type="RefSeq" id="WP_032037034.1">
    <property type="nucleotide sequence ID" value="NZ_JMOD01000053.1"/>
</dbReference>
<comment type="caution">
    <text evidence="2">The sequence shown here is derived from an EMBL/GenBank/DDBJ whole genome shotgun (WGS) entry which is preliminary data.</text>
</comment>
<reference evidence="2 3" key="1">
    <citation type="submission" date="2014-04" db="EMBL/GenBank/DDBJ databases">
        <title>Comparative genomics and transcriptomics to identify genetic mechanisms underlying the emergence of carbapenem resistant Acinetobacter baumannii (CRAb).</title>
        <authorList>
            <person name="Harris A.D."/>
            <person name="Johnson K.J."/>
            <person name="George J."/>
            <person name="Nadendla S."/>
            <person name="Daugherty S.C."/>
            <person name="Parankush S."/>
            <person name="Sadzewicz L."/>
            <person name="Tallon L."/>
            <person name="Sengamalay N."/>
            <person name="Hazen T.H."/>
            <person name="Rasko D.A."/>
        </authorList>
    </citation>
    <scope>NUCLEOTIDE SEQUENCE [LARGE SCALE GENOMIC DNA]</scope>
    <source>
        <strain evidence="2 3">21072</strain>
    </source>
</reference>
<sequence length="318" mass="37175">MPISLNKIPQKPIKLTKEKTFSQKIKDFCIENKFSGFFLFSLIVLTVWLFFPVIFSLFFSFILDTQYNYPDNLGGIGDIYGSLNTLFSLLTLLVVLYSNDQQIETNKEILRASNLQLNLARRNHKDQMSESRRAIFNDMFYSLLNYKSEKFKQLSVVTKNGTLNPTDLTSAIYKEFLRLVDTKWSNLDNVKQINLEKEFEYFVNKISNGKGCEKLYTYFYLYESIYKLINSEKLTDSDEHFYKDLVSNSMEVGEQVTLIWIAASSDYHCDFLKNSGIFTFDMTETVVGFADKFLEESLFSHPNFLETWTEYKKNKNPA</sequence>
<evidence type="ECO:0000313" key="2">
    <source>
        <dbReference type="EMBL" id="KCY17624.1"/>
    </source>
</evidence>
<name>A0A062I8V2_ACIBA</name>